<evidence type="ECO:0000313" key="5">
    <source>
        <dbReference type="Proteomes" id="UP000199144"/>
    </source>
</evidence>
<dbReference type="InterPro" id="IPR009003">
    <property type="entry name" value="Peptidase_S1_PA"/>
</dbReference>
<dbReference type="InterPro" id="IPR002477">
    <property type="entry name" value="Peptidoglycan-bd-like"/>
</dbReference>
<dbReference type="Gene3D" id="2.40.10.10">
    <property type="entry name" value="Trypsin-like serine proteases"/>
    <property type="match status" value="2"/>
</dbReference>
<keyword evidence="2" id="KW-0732">Signal</keyword>
<name>A0A1I4J2S5_9RHOB</name>
<evidence type="ECO:0000256" key="2">
    <source>
        <dbReference type="SAM" id="SignalP"/>
    </source>
</evidence>
<evidence type="ECO:0000259" key="3">
    <source>
        <dbReference type="Pfam" id="PF01471"/>
    </source>
</evidence>
<dbReference type="InterPro" id="IPR043504">
    <property type="entry name" value="Peptidase_S1_PA_chymotrypsin"/>
</dbReference>
<feature type="signal peptide" evidence="2">
    <location>
        <begin position="1"/>
        <end position="21"/>
    </location>
</feature>
<dbReference type="Pfam" id="PF01471">
    <property type="entry name" value="PG_binding_1"/>
    <property type="match status" value="1"/>
</dbReference>
<dbReference type="SUPFAM" id="SSF50494">
    <property type="entry name" value="Trypsin-like serine proteases"/>
    <property type="match status" value="1"/>
</dbReference>
<dbReference type="PANTHER" id="PTHR43019">
    <property type="entry name" value="SERINE ENDOPROTEASE DEGS"/>
    <property type="match status" value="1"/>
</dbReference>
<dbReference type="STRING" id="254406.SAMN04488042_101846"/>
<feature type="compositionally biased region" description="Basic and acidic residues" evidence="1">
    <location>
        <begin position="144"/>
        <end position="157"/>
    </location>
</feature>
<feature type="region of interest" description="Disordered" evidence="1">
    <location>
        <begin position="123"/>
        <end position="157"/>
    </location>
</feature>
<dbReference type="OrthoDB" id="6810892at2"/>
<proteinExistence type="predicted"/>
<dbReference type="InterPro" id="IPR036365">
    <property type="entry name" value="PGBD-like_sf"/>
</dbReference>
<evidence type="ECO:0000256" key="1">
    <source>
        <dbReference type="SAM" id="MobiDB-lite"/>
    </source>
</evidence>
<protein>
    <submittedName>
        <fullName evidence="4">Putative peptidoglycan binding domain-containing protein</fullName>
    </submittedName>
</protein>
<dbReference type="AlphaFoldDB" id="A0A1I4J2S5"/>
<keyword evidence="5" id="KW-1185">Reference proteome</keyword>
<sequence length="583" mass="62644">MLRVLLSLFLSAFFFTTAAFSQSADDELVWVQLEAQPSLTVAEERIRAYGERMQDVNGFSLGGGWYAIALGPYQRRDAESVLQVYRSEGLIPIDSYISTAGSYRSQFWPVGTNQLGSQTAAAAPDATSDTVTSVAPPEPQAADETPREARASEARLTRDERKELQELLQWAGFYTSAIDGAFGRGTRASMAAWQRANNFEETGVLTTMQRQMLLDQYNAVLKGMNLQLVSDFDAGIEIMLPLGVVAKATTEYPFVQYDATSDIPAKVLLISQAGDQTTLFGLYDIMQTLEIVPLNGKRDRKDRGFLLIGEGADIVSHTEVVLKDGEIKGFTLVWPAGDEERRTRILTEMQDSLARIDGVLDPAAGSNPTQDIDLIAGLQIRKPRLSRSGFFIDPTGRVVTTAEAVQNCTRITLEEDYEATVATIDSTLGVAILEPQSALAPMSVASLRLGVPLLKSDVAVSGYSYEGMLGAPTMTFGQLADIKGLAGEQELARLALAAQPGDAGGPVLDAGGAVFGMLLPRASGSAQQLPDNVSFAVNADAIRALLEQEGIRATTSDVSGAMAPEDITRLASGMTVLVSCWTD</sequence>
<dbReference type="InterPro" id="IPR036366">
    <property type="entry name" value="PGBDSf"/>
</dbReference>
<dbReference type="SUPFAM" id="SSF47090">
    <property type="entry name" value="PGBD-like"/>
    <property type="match status" value="1"/>
</dbReference>
<reference evidence="4 5" key="1">
    <citation type="submission" date="2016-10" db="EMBL/GenBank/DDBJ databases">
        <authorList>
            <person name="de Groot N.N."/>
        </authorList>
    </citation>
    <scope>NUCLEOTIDE SEQUENCE [LARGE SCALE GENOMIC DNA]</scope>
    <source>
        <strain evidence="4 5">DSM 15283</strain>
    </source>
</reference>
<feature type="compositionally biased region" description="Low complexity" evidence="1">
    <location>
        <begin position="123"/>
        <end position="133"/>
    </location>
</feature>
<evidence type="ECO:0000313" key="4">
    <source>
        <dbReference type="EMBL" id="SFL60874.1"/>
    </source>
</evidence>
<dbReference type="RefSeq" id="WP_093091152.1">
    <property type="nucleotide sequence ID" value="NZ_FOTQ01000001.1"/>
</dbReference>
<dbReference type="PANTHER" id="PTHR43019:SF23">
    <property type="entry name" value="PROTEASE DO-LIKE 5, CHLOROPLASTIC"/>
    <property type="match status" value="1"/>
</dbReference>
<gene>
    <name evidence="4" type="ORF">SAMN04488042_101846</name>
</gene>
<dbReference type="EMBL" id="FOTQ01000001">
    <property type="protein sequence ID" value="SFL60874.1"/>
    <property type="molecule type" value="Genomic_DNA"/>
</dbReference>
<dbReference type="Gene3D" id="1.10.101.10">
    <property type="entry name" value="PGBD-like superfamily/PGBD"/>
    <property type="match status" value="1"/>
</dbReference>
<feature type="domain" description="Peptidoglycan binding-like" evidence="3">
    <location>
        <begin position="158"/>
        <end position="213"/>
    </location>
</feature>
<dbReference type="Pfam" id="PF13365">
    <property type="entry name" value="Trypsin_2"/>
    <property type="match status" value="1"/>
</dbReference>
<accession>A0A1I4J2S5</accession>
<dbReference type="Proteomes" id="UP000199144">
    <property type="component" value="Unassembled WGS sequence"/>
</dbReference>
<feature type="chain" id="PRO_5011618706" evidence="2">
    <location>
        <begin position="22"/>
        <end position="583"/>
    </location>
</feature>
<organism evidence="4 5">
    <name type="scientific">Shimia aestuarii</name>
    <dbReference type="NCBI Taxonomy" id="254406"/>
    <lineage>
        <taxon>Bacteria</taxon>
        <taxon>Pseudomonadati</taxon>
        <taxon>Pseudomonadota</taxon>
        <taxon>Alphaproteobacteria</taxon>
        <taxon>Rhodobacterales</taxon>
        <taxon>Roseobacteraceae</taxon>
    </lineage>
</organism>